<feature type="transmembrane region" description="Helical" evidence="1">
    <location>
        <begin position="71"/>
        <end position="87"/>
    </location>
</feature>
<keyword evidence="1" id="KW-1133">Transmembrane helix</keyword>
<keyword evidence="3" id="KW-1185">Reference proteome</keyword>
<dbReference type="GeneID" id="80539733"/>
<organism evidence="2 3">
    <name type="scientific">Bangali torovirus</name>
    <dbReference type="NCBI Taxonomy" id="2816848"/>
    <lineage>
        <taxon>Viruses</taxon>
        <taxon>Riboviria</taxon>
        <taxon>Orthornavirae</taxon>
        <taxon>Pisuviricota</taxon>
        <taxon>Pisoniviricetes</taxon>
        <taxon>Nidovirales</taxon>
        <taxon>Tornidovirineae</taxon>
        <taxon>Tobaniviridae</taxon>
        <taxon>Torovirinae</taxon>
        <taxon>Torovirus</taxon>
        <taxon>Bantovirus</taxon>
        <taxon>Torovirus banli</taxon>
    </lineage>
</organism>
<dbReference type="RefSeq" id="YP_010801052.1">
    <property type="nucleotide sequence ID" value="NC_076940.1"/>
</dbReference>
<dbReference type="Proteomes" id="UP000830912">
    <property type="component" value="Segment"/>
</dbReference>
<dbReference type="KEGG" id="vg:80539733"/>
<feature type="transmembrane region" description="Helical" evidence="1">
    <location>
        <begin position="94"/>
        <end position="115"/>
    </location>
</feature>
<protein>
    <submittedName>
        <fullName evidence="2">Membrane glycoprotein</fullName>
    </submittedName>
</protein>
<name>A0AAE7QRV3_9NIDO</name>
<evidence type="ECO:0000256" key="1">
    <source>
        <dbReference type="SAM" id="Phobius"/>
    </source>
</evidence>
<keyword evidence="1" id="KW-0472">Membrane</keyword>
<accession>A0AAE7QRV3</accession>
<evidence type="ECO:0000313" key="2">
    <source>
        <dbReference type="EMBL" id="QSR83624.1"/>
    </source>
</evidence>
<evidence type="ECO:0000313" key="3">
    <source>
        <dbReference type="Proteomes" id="UP000830912"/>
    </source>
</evidence>
<dbReference type="Pfam" id="PF10943">
    <property type="entry name" value="DUF2632"/>
    <property type="match status" value="2"/>
</dbReference>
<reference evidence="2" key="1">
    <citation type="submission" date="2021-02" db="EMBL/GenBank/DDBJ databases">
        <title>Tick virome exploitation from camel in Kenya.</title>
        <authorList>
            <person name="Zhang Y."/>
            <person name="Shen S."/>
            <person name="Deng F."/>
        </authorList>
    </citation>
    <scope>NUCLEOTIDE SEQUENCE</scope>
    <source>
        <strain evidence="2">Bangali/H.rufipes/2018</strain>
    </source>
</reference>
<dbReference type="InterPro" id="IPR024251">
    <property type="entry name" value="M_Torovirus"/>
</dbReference>
<dbReference type="EMBL" id="MW561977">
    <property type="protein sequence ID" value="QSR83624.1"/>
    <property type="molecule type" value="Genomic_RNA"/>
</dbReference>
<feature type="transmembrane region" description="Helical" evidence="1">
    <location>
        <begin position="29"/>
        <end position="51"/>
    </location>
</feature>
<sequence length="234" mass="26499">MGLENFWLFLSLASLAIAYWWLPSMTFTGYWALTIIATILVQQLRVCPVKLLCTMFPALHWWPIWRGLENFWLNLSLASLAIAYWWLPSMTKTGYWALTIIATILVLIMLIMMFVKFVSFVKLFYRTASFAIAIRGPIVLVALDITIKLHCTPFASRVFEVGNIFYLSEYCNKPRTAAQVAALRIEIGGQWKAYTRSSTTSGAKVAAANSTAKSHLFVLLGVAEYTRLSSVKFE</sequence>
<proteinExistence type="predicted"/>
<keyword evidence="1" id="KW-0812">Transmembrane</keyword>
<feature type="transmembrane region" description="Helical" evidence="1">
    <location>
        <begin position="6"/>
        <end position="22"/>
    </location>
</feature>